<evidence type="ECO:0000256" key="1">
    <source>
        <dbReference type="ARBA" id="ARBA00004141"/>
    </source>
</evidence>
<comment type="similarity">
    <text evidence="6">Belongs to the major facilitator superfamily. Spinster (TC 2.A.1.49) family.</text>
</comment>
<name>A0A7S3I9R5_9CILI</name>
<feature type="transmembrane region" description="Helical" evidence="7">
    <location>
        <begin position="371"/>
        <end position="390"/>
    </location>
</feature>
<dbReference type="PANTHER" id="PTHR23505">
    <property type="entry name" value="SPINSTER"/>
    <property type="match status" value="1"/>
</dbReference>
<feature type="transmembrane region" description="Helical" evidence="7">
    <location>
        <begin position="50"/>
        <end position="70"/>
    </location>
</feature>
<dbReference type="GO" id="GO:0022857">
    <property type="term" value="F:transmembrane transporter activity"/>
    <property type="evidence" value="ECO:0007669"/>
    <property type="project" value="InterPro"/>
</dbReference>
<dbReference type="AlphaFoldDB" id="A0A7S3I9R5"/>
<comment type="subcellular location">
    <subcellularLocation>
        <location evidence="1">Membrane</location>
        <topology evidence="1">Multi-pass membrane protein</topology>
    </subcellularLocation>
</comment>
<gene>
    <name evidence="9" type="ORF">FSAL1345_LOCUS217</name>
</gene>
<keyword evidence="2" id="KW-0813">Transport</keyword>
<dbReference type="Gene3D" id="1.20.1250.20">
    <property type="entry name" value="MFS general substrate transporter like domains"/>
    <property type="match status" value="1"/>
</dbReference>
<dbReference type="GO" id="GO:0016020">
    <property type="term" value="C:membrane"/>
    <property type="evidence" value="ECO:0007669"/>
    <property type="project" value="UniProtKB-SubCell"/>
</dbReference>
<keyword evidence="3 7" id="KW-0812">Transmembrane</keyword>
<dbReference type="SUPFAM" id="SSF103473">
    <property type="entry name" value="MFS general substrate transporter"/>
    <property type="match status" value="1"/>
</dbReference>
<evidence type="ECO:0000256" key="4">
    <source>
        <dbReference type="ARBA" id="ARBA00022989"/>
    </source>
</evidence>
<sequence>MVKLTCGFLQISPSKTLVFFTFVNLLVYMDVGAVSGVVPHIKEDLNLSSIQTGLLGSVFTLGFMASSPVFGHQAQHVHPYSLMAIGLSVYLVSLVTAGLSSNYYLLLTARAFTGVGEASFISLASPCILDKAPSDKKSLWLSISSSPLGAPFGVVFGAGTSKALGWRWTFLIQAALMAPFVVIAAISFKEPELVARRDEGSTRFKAQVVSLLKTPVLVFLSLGCSAVTFTASGFGFWSVYYLNHYYGLPTDQAGYITGVVIVICGFGGVILGSAFLDKKLKSQVRQHEQGNISDSELQSARVDKSASFVAIVISISCLFGVVGSSIFNVYVYVVCLGASLFFLYTYIGPVGVGILNSVPSELRGQANAMRYFLNHAFGSLLGPFLIGVVFGASDKWGMIFAFMWLVLGVVFFGLAWNTSRFRSKSYAMALRSVFSKHEENQAILEA</sequence>
<organism evidence="9">
    <name type="scientific">Fabrea salina</name>
    <dbReference type="NCBI Taxonomy" id="342563"/>
    <lineage>
        <taxon>Eukaryota</taxon>
        <taxon>Sar</taxon>
        <taxon>Alveolata</taxon>
        <taxon>Ciliophora</taxon>
        <taxon>Postciliodesmatophora</taxon>
        <taxon>Heterotrichea</taxon>
        <taxon>Heterotrichida</taxon>
        <taxon>Fabreidae</taxon>
        <taxon>Fabrea</taxon>
    </lineage>
</organism>
<evidence type="ECO:0000256" key="7">
    <source>
        <dbReference type="SAM" id="Phobius"/>
    </source>
</evidence>
<dbReference type="PROSITE" id="PS50850">
    <property type="entry name" value="MFS"/>
    <property type="match status" value="1"/>
</dbReference>
<dbReference type="PANTHER" id="PTHR23505:SF79">
    <property type="entry name" value="PROTEIN SPINSTER"/>
    <property type="match status" value="1"/>
</dbReference>
<keyword evidence="4 7" id="KW-1133">Transmembrane helix</keyword>
<evidence type="ECO:0000256" key="2">
    <source>
        <dbReference type="ARBA" id="ARBA00022448"/>
    </source>
</evidence>
<evidence type="ECO:0000256" key="5">
    <source>
        <dbReference type="ARBA" id="ARBA00023136"/>
    </source>
</evidence>
<dbReference type="InterPro" id="IPR036259">
    <property type="entry name" value="MFS_trans_sf"/>
</dbReference>
<feature type="transmembrane region" description="Helical" evidence="7">
    <location>
        <begin position="253"/>
        <end position="276"/>
    </location>
</feature>
<evidence type="ECO:0000259" key="8">
    <source>
        <dbReference type="PROSITE" id="PS50850"/>
    </source>
</evidence>
<feature type="transmembrane region" description="Helical" evidence="7">
    <location>
        <begin position="308"/>
        <end position="333"/>
    </location>
</feature>
<dbReference type="InterPro" id="IPR020846">
    <property type="entry name" value="MFS_dom"/>
</dbReference>
<feature type="domain" description="Major facilitator superfamily (MFS) profile" evidence="8">
    <location>
        <begin position="16"/>
        <end position="420"/>
    </location>
</feature>
<feature type="transmembrane region" description="Helical" evidence="7">
    <location>
        <begin position="339"/>
        <end position="359"/>
    </location>
</feature>
<dbReference type="InterPro" id="IPR011701">
    <property type="entry name" value="MFS"/>
</dbReference>
<accession>A0A7S3I9R5</accession>
<feature type="transmembrane region" description="Helical" evidence="7">
    <location>
        <begin position="170"/>
        <end position="188"/>
    </location>
</feature>
<evidence type="ECO:0000256" key="6">
    <source>
        <dbReference type="ARBA" id="ARBA00024338"/>
    </source>
</evidence>
<feature type="transmembrane region" description="Helical" evidence="7">
    <location>
        <begin position="396"/>
        <end position="416"/>
    </location>
</feature>
<evidence type="ECO:0000313" key="9">
    <source>
        <dbReference type="EMBL" id="CAE0316948.1"/>
    </source>
</evidence>
<dbReference type="InterPro" id="IPR044770">
    <property type="entry name" value="MFS_spinster-like"/>
</dbReference>
<feature type="transmembrane region" description="Helical" evidence="7">
    <location>
        <begin position="17"/>
        <end position="38"/>
    </location>
</feature>
<feature type="transmembrane region" description="Helical" evidence="7">
    <location>
        <begin position="82"/>
        <end position="105"/>
    </location>
</feature>
<protein>
    <recommendedName>
        <fullName evidence="8">Major facilitator superfamily (MFS) profile domain-containing protein</fullName>
    </recommendedName>
</protein>
<evidence type="ECO:0000256" key="3">
    <source>
        <dbReference type="ARBA" id="ARBA00022692"/>
    </source>
</evidence>
<dbReference type="Pfam" id="PF07690">
    <property type="entry name" value="MFS_1"/>
    <property type="match status" value="1"/>
</dbReference>
<reference evidence="9" key="1">
    <citation type="submission" date="2021-01" db="EMBL/GenBank/DDBJ databases">
        <authorList>
            <person name="Corre E."/>
            <person name="Pelletier E."/>
            <person name="Niang G."/>
            <person name="Scheremetjew M."/>
            <person name="Finn R."/>
            <person name="Kale V."/>
            <person name="Holt S."/>
            <person name="Cochrane G."/>
            <person name="Meng A."/>
            <person name="Brown T."/>
            <person name="Cohen L."/>
        </authorList>
    </citation>
    <scope>NUCLEOTIDE SEQUENCE</scope>
</reference>
<feature type="transmembrane region" description="Helical" evidence="7">
    <location>
        <begin position="216"/>
        <end position="241"/>
    </location>
</feature>
<keyword evidence="5 7" id="KW-0472">Membrane</keyword>
<proteinExistence type="inferred from homology"/>
<dbReference type="EMBL" id="HBIF01000251">
    <property type="protein sequence ID" value="CAE0316948.1"/>
    <property type="molecule type" value="Transcribed_RNA"/>
</dbReference>